<dbReference type="PANTHER" id="PTHR42879:SF6">
    <property type="entry name" value="NADPH-DEPENDENT REDUCTASE BACG"/>
    <property type="match status" value="1"/>
</dbReference>
<dbReference type="InterPro" id="IPR002347">
    <property type="entry name" value="SDR_fam"/>
</dbReference>
<evidence type="ECO:0000313" key="2">
    <source>
        <dbReference type="EMBL" id="MFC0408257.1"/>
    </source>
</evidence>
<comment type="similarity">
    <text evidence="1">Belongs to the short-chain dehydrogenases/reductases (SDR) family.</text>
</comment>
<dbReference type="RefSeq" id="WP_377044001.1">
    <property type="nucleotide sequence ID" value="NZ_JBHLUN010000005.1"/>
</dbReference>
<dbReference type="SUPFAM" id="SSF51735">
    <property type="entry name" value="NAD(P)-binding Rossmann-fold domains"/>
    <property type="match status" value="1"/>
</dbReference>
<dbReference type="PANTHER" id="PTHR42879">
    <property type="entry name" value="3-OXOACYL-(ACYL-CARRIER-PROTEIN) REDUCTASE"/>
    <property type="match status" value="1"/>
</dbReference>
<evidence type="ECO:0000313" key="3">
    <source>
        <dbReference type="Proteomes" id="UP001589865"/>
    </source>
</evidence>
<sequence length="262" mass="27041">MDLGLKNKRALVMGASKGLGRSVAEALAAEGASVVISGRDQASLDSVAAHLRELGAPKALGIPGDVDDLGQMDALADGAIAALGGIDIVFLNHGGPPPGAAVDLKAEALEVWFRRAVLAPIQVANRLLPGMRERRWGRLITVGSTGMEQPIANLALSNVVRSAIVGWNKTLATEIAGEGITCNILAPGAFRTDRTLETAKATAAKTGQSLDQVVADRAKTIPAGRMGEPEEYGPMAAFLASDKAAYLTGCIVRIDGGTVRSV</sequence>
<name>A0ABV6JSH4_9PROT</name>
<dbReference type="PRINTS" id="PR00081">
    <property type="entry name" value="GDHRDH"/>
</dbReference>
<dbReference type="InterPro" id="IPR050259">
    <property type="entry name" value="SDR"/>
</dbReference>
<accession>A0ABV6JSH4</accession>
<dbReference type="Pfam" id="PF13561">
    <property type="entry name" value="adh_short_C2"/>
    <property type="match status" value="1"/>
</dbReference>
<comment type="caution">
    <text evidence="2">The sequence shown here is derived from an EMBL/GenBank/DDBJ whole genome shotgun (WGS) entry which is preliminary data.</text>
</comment>
<reference evidence="2 3" key="1">
    <citation type="submission" date="2024-09" db="EMBL/GenBank/DDBJ databases">
        <authorList>
            <person name="Sun Q."/>
            <person name="Mori K."/>
        </authorList>
    </citation>
    <scope>NUCLEOTIDE SEQUENCE [LARGE SCALE GENOMIC DNA]</scope>
    <source>
        <strain evidence="2 3">TBRC 5777</strain>
    </source>
</reference>
<organism evidence="2 3">
    <name type="scientific">Roseomonas elaeocarpi</name>
    <dbReference type="NCBI Taxonomy" id="907779"/>
    <lineage>
        <taxon>Bacteria</taxon>
        <taxon>Pseudomonadati</taxon>
        <taxon>Pseudomonadota</taxon>
        <taxon>Alphaproteobacteria</taxon>
        <taxon>Acetobacterales</taxon>
        <taxon>Roseomonadaceae</taxon>
        <taxon>Roseomonas</taxon>
    </lineage>
</organism>
<gene>
    <name evidence="2" type="ORF">ACFFGY_08370</name>
</gene>
<dbReference type="Gene3D" id="3.40.50.720">
    <property type="entry name" value="NAD(P)-binding Rossmann-like Domain"/>
    <property type="match status" value="1"/>
</dbReference>
<proteinExistence type="inferred from homology"/>
<protein>
    <submittedName>
        <fullName evidence="2">SDR family oxidoreductase</fullName>
    </submittedName>
</protein>
<dbReference type="Proteomes" id="UP001589865">
    <property type="component" value="Unassembled WGS sequence"/>
</dbReference>
<keyword evidence="3" id="KW-1185">Reference proteome</keyword>
<dbReference type="InterPro" id="IPR036291">
    <property type="entry name" value="NAD(P)-bd_dom_sf"/>
</dbReference>
<evidence type="ECO:0000256" key="1">
    <source>
        <dbReference type="ARBA" id="ARBA00006484"/>
    </source>
</evidence>
<dbReference type="EMBL" id="JBHLUN010000005">
    <property type="protein sequence ID" value="MFC0408257.1"/>
    <property type="molecule type" value="Genomic_DNA"/>
</dbReference>